<accession>A0A9P4YP96</accession>
<evidence type="ECO:0000256" key="1">
    <source>
        <dbReference type="SAM" id="MobiDB-lite"/>
    </source>
</evidence>
<sequence length="68" mass="7638">MTTHGGRIQADGNRPLGKKSGQRKEDNWQGGEGKRSEREREVKSMDGRDGDEPRRADPKIGRMQCGDQ</sequence>
<comment type="caution">
    <text evidence="2">The sequence shown here is derived from an EMBL/GenBank/DDBJ whole genome shotgun (WGS) entry which is preliminary data.</text>
</comment>
<dbReference type="Proteomes" id="UP000749309">
    <property type="component" value="Unassembled WGS sequence"/>
</dbReference>
<feature type="region of interest" description="Disordered" evidence="1">
    <location>
        <begin position="1"/>
        <end position="68"/>
    </location>
</feature>
<evidence type="ECO:0000313" key="3">
    <source>
        <dbReference type="Proteomes" id="UP000749309"/>
    </source>
</evidence>
<name>A0A9P4YP96_9EURO</name>
<gene>
    <name evidence="2" type="ORF">GY632_0707</name>
</gene>
<organism evidence="2 3">
    <name type="scientific">Trichophyton interdigitale</name>
    <dbReference type="NCBI Taxonomy" id="101480"/>
    <lineage>
        <taxon>Eukaryota</taxon>
        <taxon>Fungi</taxon>
        <taxon>Dikarya</taxon>
        <taxon>Ascomycota</taxon>
        <taxon>Pezizomycotina</taxon>
        <taxon>Eurotiomycetes</taxon>
        <taxon>Eurotiomycetidae</taxon>
        <taxon>Onygenales</taxon>
        <taxon>Arthrodermataceae</taxon>
        <taxon>Trichophyton</taxon>
    </lineage>
</organism>
<feature type="compositionally biased region" description="Basic and acidic residues" evidence="1">
    <location>
        <begin position="22"/>
        <end position="60"/>
    </location>
</feature>
<dbReference type="AlphaFoldDB" id="A0A9P4YP96"/>
<evidence type="ECO:0000313" key="2">
    <source>
        <dbReference type="EMBL" id="KAF3900608.1"/>
    </source>
</evidence>
<proteinExistence type="predicted"/>
<reference evidence="2" key="1">
    <citation type="submission" date="2020-03" db="EMBL/GenBank/DDBJ databases">
        <title>Whole Genome Sequence of Trichophyton interdigitale from India.</title>
        <authorList>
            <person name="Kumar P."/>
        </authorList>
    </citation>
    <scope>NUCLEOTIDE SEQUENCE</scope>
    <source>
        <strain evidence="2">UCMS-IGIB-CI14</strain>
    </source>
</reference>
<protein>
    <submittedName>
        <fullName evidence="2">Uncharacterized protein</fullName>
    </submittedName>
</protein>
<dbReference type="EMBL" id="JAAQVJ010000012">
    <property type="protein sequence ID" value="KAF3900608.1"/>
    <property type="molecule type" value="Genomic_DNA"/>
</dbReference>